<keyword evidence="1" id="KW-0812">Transmembrane</keyword>
<dbReference type="EMBL" id="CAXKWB010003660">
    <property type="protein sequence ID" value="CAL4069807.1"/>
    <property type="molecule type" value="Genomic_DNA"/>
</dbReference>
<keyword evidence="1" id="KW-0472">Membrane</keyword>
<dbReference type="AlphaFoldDB" id="A0AAV2Q7T5"/>
<feature type="non-terminal residue" evidence="2">
    <location>
        <position position="189"/>
    </location>
</feature>
<keyword evidence="1" id="KW-1133">Transmembrane helix</keyword>
<dbReference type="Proteomes" id="UP001497623">
    <property type="component" value="Unassembled WGS sequence"/>
</dbReference>
<keyword evidence="3" id="KW-1185">Reference proteome</keyword>
<reference evidence="2 3" key="1">
    <citation type="submission" date="2024-05" db="EMBL/GenBank/DDBJ databases">
        <authorList>
            <person name="Wallberg A."/>
        </authorList>
    </citation>
    <scope>NUCLEOTIDE SEQUENCE [LARGE SCALE GENOMIC DNA]</scope>
</reference>
<gene>
    <name evidence="2" type="ORF">MNOR_LOCUS8055</name>
</gene>
<protein>
    <submittedName>
        <fullName evidence="2">Uncharacterized protein</fullName>
    </submittedName>
</protein>
<proteinExistence type="predicted"/>
<organism evidence="2 3">
    <name type="scientific">Meganyctiphanes norvegica</name>
    <name type="common">Northern krill</name>
    <name type="synonym">Thysanopoda norvegica</name>
    <dbReference type="NCBI Taxonomy" id="48144"/>
    <lineage>
        <taxon>Eukaryota</taxon>
        <taxon>Metazoa</taxon>
        <taxon>Ecdysozoa</taxon>
        <taxon>Arthropoda</taxon>
        <taxon>Crustacea</taxon>
        <taxon>Multicrustacea</taxon>
        <taxon>Malacostraca</taxon>
        <taxon>Eumalacostraca</taxon>
        <taxon>Eucarida</taxon>
        <taxon>Euphausiacea</taxon>
        <taxon>Euphausiidae</taxon>
        <taxon>Meganyctiphanes</taxon>
    </lineage>
</organism>
<evidence type="ECO:0000313" key="3">
    <source>
        <dbReference type="Proteomes" id="UP001497623"/>
    </source>
</evidence>
<feature type="transmembrane region" description="Helical" evidence="1">
    <location>
        <begin position="6"/>
        <end position="28"/>
    </location>
</feature>
<evidence type="ECO:0000313" key="2">
    <source>
        <dbReference type="EMBL" id="CAL4069807.1"/>
    </source>
</evidence>
<comment type="caution">
    <text evidence="2">The sequence shown here is derived from an EMBL/GenBank/DDBJ whole genome shotgun (WGS) entry which is preliminary data.</text>
</comment>
<sequence length="189" mass="22323">MGVFKNFYFFLILFCLSYISYFFSFLHIHPNERYKASSKSWKTEKQSYAKAANLLMGKANIKIQNIYWQDWLTSRNTQFYLYSAFYDNRSSVQNAPVIRIVTMKNKYNESARHYLCQILFDDNIIVTKPVSKLESLNNHHRETHKLQAFLLTCELGVDFKYLVPKSISIIENNQAQNSLDVKYSPIPEE</sequence>
<evidence type="ECO:0000256" key="1">
    <source>
        <dbReference type="SAM" id="Phobius"/>
    </source>
</evidence>
<accession>A0AAV2Q7T5</accession>
<name>A0AAV2Q7T5_MEGNR</name>